<gene>
    <name evidence="1" type="ORF">ADL15_23265</name>
</gene>
<dbReference type="RefSeq" id="WP_067694949.1">
    <property type="nucleotide sequence ID" value="NZ_LLZH01000234.1"/>
</dbReference>
<dbReference type="AlphaFoldDB" id="A0A117MQX0"/>
<comment type="caution">
    <text evidence="1">The sequence shown here is derived from an EMBL/GenBank/DDBJ whole genome shotgun (WGS) entry which is preliminary data.</text>
</comment>
<evidence type="ECO:0008006" key="3">
    <source>
        <dbReference type="Google" id="ProtNLM"/>
    </source>
</evidence>
<dbReference type="Pfam" id="PF13646">
    <property type="entry name" value="HEAT_2"/>
    <property type="match status" value="1"/>
</dbReference>
<protein>
    <recommendedName>
        <fullName evidence="3">PBS lyase</fullName>
    </recommendedName>
</protein>
<dbReference type="Proteomes" id="UP000053244">
    <property type="component" value="Unassembled WGS sequence"/>
</dbReference>
<name>A0A117MQX0_9ACTN</name>
<accession>A0A117MQX0</accession>
<dbReference type="SUPFAM" id="SSF48371">
    <property type="entry name" value="ARM repeat"/>
    <property type="match status" value="1"/>
</dbReference>
<dbReference type="OrthoDB" id="292843at2"/>
<reference evidence="1 2" key="1">
    <citation type="submission" date="2015-10" db="EMBL/GenBank/DDBJ databases">
        <authorList>
            <person name="Gilbert D.G."/>
        </authorList>
    </citation>
    <scope>NUCLEOTIDE SEQUENCE [LARGE SCALE GENOMIC DNA]</scope>
    <source>
        <strain evidence="1 2">NRRL B-16712</strain>
    </source>
</reference>
<proteinExistence type="predicted"/>
<dbReference type="InterPro" id="IPR016024">
    <property type="entry name" value="ARM-type_fold"/>
</dbReference>
<evidence type="ECO:0000313" key="2">
    <source>
        <dbReference type="Proteomes" id="UP000053244"/>
    </source>
</evidence>
<dbReference type="Gene3D" id="1.25.10.10">
    <property type="entry name" value="Leucine-rich Repeat Variant"/>
    <property type="match status" value="1"/>
</dbReference>
<sequence length="206" mass="22401">MVRTEQDRETIDGYGRTVAWTCQAAREAVTVDAPLLIGLLDDPTPPVRANAAYALAGALMPPPEVTAALRERLVVETSPAVRISLVLALAQLAVEHANSDVVAWTAALWADPGNPPDVRFAAALSWLCATTAPVPDRMLDLFTEVVDARLAEARDDVPWPNHHLRRSGLAAWLVAVEGESQARPEHELWLKRQGAFGQACTRLFDL</sequence>
<dbReference type="EMBL" id="LLZH01000234">
    <property type="protein sequence ID" value="KUL30880.1"/>
    <property type="molecule type" value="Genomic_DNA"/>
</dbReference>
<evidence type="ECO:0000313" key="1">
    <source>
        <dbReference type="EMBL" id="KUL30880.1"/>
    </source>
</evidence>
<dbReference type="InterPro" id="IPR011989">
    <property type="entry name" value="ARM-like"/>
</dbReference>
<keyword evidence="2" id="KW-1185">Reference proteome</keyword>
<organism evidence="1 2">
    <name type="scientific">Actinoplanes awajinensis subsp. mycoplanecinus</name>
    <dbReference type="NCBI Taxonomy" id="135947"/>
    <lineage>
        <taxon>Bacteria</taxon>
        <taxon>Bacillati</taxon>
        <taxon>Actinomycetota</taxon>
        <taxon>Actinomycetes</taxon>
        <taxon>Micromonosporales</taxon>
        <taxon>Micromonosporaceae</taxon>
        <taxon>Actinoplanes</taxon>
    </lineage>
</organism>